<dbReference type="Proteomes" id="UP000244066">
    <property type="component" value="Unassembled WGS sequence"/>
</dbReference>
<protein>
    <recommendedName>
        <fullName evidence="2">SWIM-type domain-containing protein</fullName>
    </recommendedName>
</protein>
<dbReference type="GO" id="GO:0008270">
    <property type="term" value="F:zinc ion binding"/>
    <property type="evidence" value="ECO:0007669"/>
    <property type="project" value="UniProtKB-KW"/>
</dbReference>
<sequence length="111" mass="13357">MRDELSSLKERYGSMYEEAVNAVEKGLVKRYVFKPSGRVRWVVVGRTQDYLVLLKAGYCTCDDFYFRVLSHEKPMCYHLLAVRIAAERGMYEEIHEEDRWYRKLLNEWLPR</sequence>
<evidence type="ECO:0000313" key="4">
    <source>
        <dbReference type="Proteomes" id="UP000244066"/>
    </source>
</evidence>
<evidence type="ECO:0000256" key="1">
    <source>
        <dbReference type="PROSITE-ProRule" id="PRU00325"/>
    </source>
</evidence>
<gene>
    <name evidence="3" type="ORF">B9J98_02555</name>
</gene>
<reference evidence="3 4" key="1">
    <citation type="submission" date="2017-04" db="EMBL/GenBank/DDBJ databases">
        <title>Draft Aigarchaeota genome from a New Zealand hot spring.</title>
        <authorList>
            <person name="Reysenbach A.-L."/>
            <person name="Donaho J.A."/>
            <person name="Gerhart J."/>
            <person name="Kelley J.F."/>
            <person name="Kouba K."/>
            <person name="Podar M."/>
            <person name="Stott M."/>
        </authorList>
    </citation>
    <scope>NUCLEOTIDE SEQUENCE [LARGE SCALE GENOMIC DNA]</scope>
    <source>
        <strain evidence="3">NZ13_MG1</strain>
    </source>
</reference>
<keyword evidence="1" id="KW-0862">Zinc</keyword>
<feature type="domain" description="SWIM-type" evidence="2">
    <location>
        <begin position="50"/>
        <end position="87"/>
    </location>
</feature>
<dbReference type="InterPro" id="IPR007527">
    <property type="entry name" value="Znf_SWIM"/>
</dbReference>
<dbReference type="EMBL" id="NDWU01000005">
    <property type="protein sequence ID" value="PUA32980.1"/>
    <property type="molecule type" value="Genomic_DNA"/>
</dbReference>
<keyword evidence="1" id="KW-0863">Zinc-finger</keyword>
<evidence type="ECO:0000259" key="2">
    <source>
        <dbReference type="PROSITE" id="PS50966"/>
    </source>
</evidence>
<accession>A0A2R7Y630</accession>
<name>A0A2R7Y630_9ARCH</name>
<evidence type="ECO:0000313" key="3">
    <source>
        <dbReference type="EMBL" id="PUA32980.1"/>
    </source>
</evidence>
<dbReference type="AlphaFoldDB" id="A0A2R7Y630"/>
<organism evidence="3 4">
    <name type="scientific">Candidatus Terraquivivens tikiterensis</name>
    <dbReference type="NCBI Taxonomy" id="1980982"/>
    <lineage>
        <taxon>Archaea</taxon>
        <taxon>Nitrososphaerota</taxon>
        <taxon>Candidatus Wolframiiraptoraceae</taxon>
        <taxon>Candidatus Terraquivivens</taxon>
    </lineage>
</organism>
<proteinExistence type="predicted"/>
<dbReference type="PANTHER" id="PTHR28498:SF1">
    <property type="entry name" value="ZINC FINGER SWIM DOMAIN-CONTAINING PROTEIN 7"/>
    <property type="match status" value="1"/>
</dbReference>
<dbReference type="PROSITE" id="PS50966">
    <property type="entry name" value="ZF_SWIM"/>
    <property type="match status" value="1"/>
</dbReference>
<comment type="caution">
    <text evidence="3">The sequence shown here is derived from an EMBL/GenBank/DDBJ whole genome shotgun (WGS) entry which is preliminary data.</text>
</comment>
<dbReference type="PANTHER" id="PTHR28498">
    <property type="entry name" value="ZINC FINGER SWIM DOMAIN-CONTAINING PROTEIN 7"/>
    <property type="match status" value="1"/>
</dbReference>
<keyword evidence="1" id="KW-0479">Metal-binding</keyword>
<dbReference type="GO" id="GO:0000724">
    <property type="term" value="P:double-strand break repair via homologous recombination"/>
    <property type="evidence" value="ECO:0007669"/>
    <property type="project" value="TreeGrafter"/>
</dbReference>